<dbReference type="AlphaFoldDB" id="A0A3E2MML0"/>
<name>A0A3E2MML0_MYCMR</name>
<comment type="caution">
    <text evidence="2">The sequence shown here is derived from an EMBL/GenBank/DDBJ whole genome shotgun (WGS) entry which is preliminary data.</text>
</comment>
<evidence type="ECO:0000256" key="1">
    <source>
        <dbReference type="SAM" id="MobiDB-lite"/>
    </source>
</evidence>
<reference evidence="2 3" key="1">
    <citation type="journal article" date="2018" name="Sci. Rep.">
        <title>Extensive genomic diversity among Mycobacterium marinum strains revealed by whole genome sequencing.</title>
        <authorList>
            <person name="Das S."/>
            <person name="Pettersson B.M."/>
            <person name="Behra P.R."/>
            <person name="Mallick A."/>
            <person name="Cheramie M."/>
            <person name="Ramesh M."/>
            <person name="Shirreff L."/>
            <person name="DuCote T."/>
            <person name="Dasgupta S."/>
            <person name="Ennis D.G."/>
            <person name="Kirsebom L.A."/>
        </authorList>
    </citation>
    <scope>NUCLEOTIDE SEQUENCE [LARGE SCALE GENOMIC DNA]</scope>
    <source>
        <strain evidence="2 3">Davis1</strain>
    </source>
</reference>
<organism evidence="2 3">
    <name type="scientific">Mycobacterium marinum</name>
    <dbReference type="NCBI Taxonomy" id="1781"/>
    <lineage>
        <taxon>Bacteria</taxon>
        <taxon>Bacillati</taxon>
        <taxon>Actinomycetota</taxon>
        <taxon>Actinomycetes</taxon>
        <taxon>Mycobacteriales</taxon>
        <taxon>Mycobacteriaceae</taxon>
        <taxon>Mycobacterium</taxon>
        <taxon>Mycobacterium ulcerans group</taxon>
    </lineage>
</organism>
<feature type="region of interest" description="Disordered" evidence="1">
    <location>
        <begin position="64"/>
        <end position="87"/>
    </location>
</feature>
<accession>A0A3E2MML0</accession>
<gene>
    <name evidence="2" type="ORF">DAVIS_05587</name>
</gene>
<evidence type="ECO:0000313" key="3">
    <source>
        <dbReference type="Proteomes" id="UP000257451"/>
    </source>
</evidence>
<dbReference type="Proteomes" id="UP000257451">
    <property type="component" value="Unassembled WGS sequence"/>
</dbReference>
<dbReference type="EMBL" id="PEDF01000224">
    <property type="protein sequence ID" value="RFZ31625.1"/>
    <property type="molecule type" value="Genomic_DNA"/>
</dbReference>
<sequence length="87" mass="9489">MTAYGVRIGVGTRFSYDGEVVEIIEVLTTPAGNEIALKGVRDQCIRRMALRELLNSSTARIIPDEADRCDGLNGPTRRAPTRRPSGS</sequence>
<proteinExistence type="predicted"/>
<protein>
    <submittedName>
        <fullName evidence="2">Uncharacterized protein</fullName>
    </submittedName>
</protein>
<evidence type="ECO:0000313" key="2">
    <source>
        <dbReference type="EMBL" id="RFZ31625.1"/>
    </source>
</evidence>